<dbReference type="AlphaFoldDB" id="A0AAD7R5C5"/>
<gene>
    <name evidence="1" type="ORF">AAFF_G00361150</name>
</gene>
<organism evidence="1 2">
    <name type="scientific">Aldrovandia affinis</name>
    <dbReference type="NCBI Taxonomy" id="143900"/>
    <lineage>
        <taxon>Eukaryota</taxon>
        <taxon>Metazoa</taxon>
        <taxon>Chordata</taxon>
        <taxon>Craniata</taxon>
        <taxon>Vertebrata</taxon>
        <taxon>Euteleostomi</taxon>
        <taxon>Actinopterygii</taxon>
        <taxon>Neopterygii</taxon>
        <taxon>Teleostei</taxon>
        <taxon>Notacanthiformes</taxon>
        <taxon>Halosauridae</taxon>
        <taxon>Aldrovandia</taxon>
    </lineage>
</organism>
<protein>
    <submittedName>
        <fullName evidence="1">Uncharacterized protein</fullName>
    </submittedName>
</protein>
<sequence>MKWSTGWPGMAQAGLEEAVLDHLVSSILKAEQVLVFSSGILVECDSAVNLLAQEDSLFSVLVRTHK</sequence>
<accession>A0AAD7R5C5</accession>
<proteinExistence type="predicted"/>
<comment type="caution">
    <text evidence="1">The sequence shown here is derived from an EMBL/GenBank/DDBJ whole genome shotgun (WGS) entry which is preliminary data.</text>
</comment>
<reference evidence="1" key="1">
    <citation type="journal article" date="2023" name="Science">
        <title>Genome structures resolve the early diversification of teleost fishes.</title>
        <authorList>
            <person name="Parey E."/>
            <person name="Louis A."/>
            <person name="Montfort J."/>
            <person name="Bouchez O."/>
            <person name="Roques C."/>
            <person name="Iampietro C."/>
            <person name="Lluch J."/>
            <person name="Castinel A."/>
            <person name="Donnadieu C."/>
            <person name="Desvignes T."/>
            <person name="Floi Bucao C."/>
            <person name="Jouanno E."/>
            <person name="Wen M."/>
            <person name="Mejri S."/>
            <person name="Dirks R."/>
            <person name="Jansen H."/>
            <person name="Henkel C."/>
            <person name="Chen W.J."/>
            <person name="Zahm M."/>
            <person name="Cabau C."/>
            <person name="Klopp C."/>
            <person name="Thompson A.W."/>
            <person name="Robinson-Rechavi M."/>
            <person name="Braasch I."/>
            <person name="Lecointre G."/>
            <person name="Bobe J."/>
            <person name="Postlethwait J.H."/>
            <person name="Berthelot C."/>
            <person name="Roest Crollius H."/>
            <person name="Guiguen Y."/>
        </authorList>
    </citation>
    <scope>NUCLEOTIDE SEQUENCE</scope>
    <source>
        <strain evidence="1">NC1722</strain>
    </source>
</reference>
<dbReference type="Proteomes" id="UP001221898">
    <property type="component" value="Unassembled WGS sequence"/>
</dbReference>
<name>A0AAD7R5C5_9TELE</name>
<keyword evidence="2" id="KW-1185">Reference proteome</keyword>
<evidence type="ECO:0000313" key="2">
    <source>
        <dbReference type="Proteomes" id="UP001221898"/>
    </source>
</evidence>
<evidence type="ECO:0000313" key="1">
    <source>
        <dbReference type="EMBL" id="KAJ8366347.1"/>
    </source>
</evidence>
<dbReference type="EMBL" id="JAINUG010000605">
    <property type="protein sequence ID" value="KAJ8366347.1"/>
    <property type="molecule type" value="Genomic_DNA"/>
</dbReference>